<sequence>MLSNKVNGRKWRNPYAPIPSKKLSDQVADVSLAITPKKILPAVDLRSSVSKMRNNIKGISTTIRQVEETMDTLYGAMEIIENLGKRTAEPEVAAEKPVSTKRKGNAESARDNAKGRETAKAVETPHESSAASGSGSGNPLGNIDIGQILGLLQSPLVQNLLTQTVSGSSKQRKKEG</sequence>
<dbReference type="EMBL" id="BJMH01000009">
    <property type="protein sequence ID" value="GEB32705.1"/>
    <property type="molecule type" value="Genomic_DNA"/>
</dbReference>
<proteinExistence type="predicted"/>
<dbReference type="Proteomes" id="UP000316882">
    <property type="component" value="Unassembled WGS sequence"/>
</dbReference>
<feature type="compositionally biased region" description="Basic and acidic residues" evidence="1">
    <location>
        <begin position="104"/>
        <end position="126"/>
    </location>
</feature>
<feature type="region of interest" description="Disordered" evidence="1">
    <location>
        <begin position="1"/>
        <end position="20"/>
    </location>
</feature>
<protein>
    <submittedName>
        <fullName evidence="2">Uncharacterized protein</fullName>
    </submittedName>
</protein>
<dbReference type="STRING" id="54914.AV540_05195"/>
<dbReference type="AlphaFoldDB" id="A0A4Y3PIU0"/>
<comment type="caution">
    <text evidence="2">The sequence shown here is derived from an EMBL/GenBank/DDBJ whole genome shotgun (WGS) entry which is preliminary data.</text>
</comment>
<organism evidence="2 3">
    <name type="scientific">Brevibacillus parabrevis</name>
    <dbReference type="NCBI Taxonomy" id="54914"/>
    <lineage>
        <taxon>Bacteria</taxon>
        <taxon>Bacillati</taxon>
        <taxon>Bacillota</taxon>
        <taxon>Bacilli</taxon>
        <taxon>Bacillales</taxon>
        <taxon>Paenibacillaceae</taxon>
        <taxon>Brevibacillus</taxon>
    </lineage>
</organism>
<dbReference type="RefSeq" id="WP_122963590.1">
    <property type="nucleotide sequence ID" value="NZ_BJMH01000009.1"/>
</dbReference>
<accession>A0A4Y3PIU0</accession>
<name>A0A4Y3PIU0_BREPA</name>
<reference evidence="2 3" key="1">
    <citation type="submission" date="2019-06" db="EMBL/GenBank/DDBJ databases">
        <title>Whole genome shotgun sequence of Brevibacillus parabrevis NBRC 12334.</title>
        <authorList>
            <person name="Hosoyama A."/>
            <person name="Uohara A."/>
            <person name="Ohji S."/>
            <person name="Ichikawa N."/>
        </authorList>
    </citation>
    <scope>NUCLEOTIDE SEQUENCE [LARGE SCALE GENOMIC DNA]</scope>
    <source>
        <strain evidence="2 3">NBRC 12334</strain>
    </source>
</reference>
<evidence type="ECO:0000256" key="1">
    <source>
        <dbReference type="SAM" id="MobiDB-lite"/>
    </source>
</evidence>
<evidence type="ECO:0000313" key="2">
    <source>
        <dbReference type="EMBL" id="GEB32705.1"/>
    </source>
</evidence>
<gene>
    <name evidence="2" type="ORF">BPA01_22850</name>
</gene>
<evidence type="ECO:0000313" key="3">
    <source>
        <dbReference type="Proteomes" id="UP000316882"/>
    </source>
</evidence>
<feature type="region of interest" description="Disordered" evidence="1">
    <location>
        <begin position="85"/>
        <end position="140"/>
    </location>
</feature>
<keyword evidence="3" id="KW-1185">Reference proteome</keyword>